<dbReference type="OrthoDB" id="5835829at2759"/>
<evidence type="ECO:0000256" key="2">
    <source>
        <dbReference type="ARBA" id="ARBA00022676"/>
    </source>
</evidence>
<dbReference type="PROSITE" id="PS00375">
    <property type="entry name" value="UDPGT"/>
    <property type="match status" value="1"/>
</dbReference>
<evidence type="ECO:0000256" key="3">
    <source>
        <dbReference type="ARBA" id="ARBA00022679"/>
    </source>
</evidence>
<protein>
    <recommendedName>
        <fullName evidence="5">Glycosyltransferase</fullName>
        <ecNumber evidence="5">2.4.1.-</ecNumber>
    </recommendedName>
</protein>
<dbReference type="EC" id="2.4.1.-" evidence="5"/>
<dbReference type="CDD" id="cd03784">
    <property type="entry name" value="GT1_Gtf-like"/>
    <property type="match status" value="1"/>
</dbReference>
<dbReference type="FunFam" id="3.40.50.2000:FF:000071">
    <property type="entry name" value="Glycosyltransferase"/>
    <property type="match status" value="1"/>
</dbReference>
<evidence type="ECO:0000256" key="1">
    <source>
        <dbReference type="ARBA" id="ARBA00009995"/>
    </source>
</evidence>
<comment type="caution">
    <text evidence="6">The sequence shown here is derived from an EMBL/GenBank/DDBJ whole genome shotgun (WGS) entry which is preliminary data.</text>
</comment>
<evidence type="ECO:0000313" key="7">
    <source>
        <dbReference type="Proteomes" id="UP000238479"/>
    </source>
</evidence>
<dbReference type="Pfam" id="PF00201">
    <property type="entry name" value="UDPGT"/>
    <property type="match status" value="1"/>
</dbReference>
<dbReference type="PANTHER" id="PTHR48047:SF135">
    <property type="entry name" value="GLYCOSYLTRANSFERASE"/>
    <property type="match status" value="1"/>
</dbReference>
<dbReference type="EMBL" id="PDCK01000044">
    <property type="protein sequence ID" value="PRQ22994.1"/>
    <property type="molecule type" value="Genomic_DNA"/>
</dbReference>
<sequence>METKPHQQLHIFFLPFMGQGHTLPLIDIAKLFASRGEKSTIITTPANAPLFTKAIQTSRSSGLEIELLLIKFPSAEVGLPEGIESTNWGSKTAEMAEKFFKALTLLEQQVEQLLDQYHPQCLVASSLFHWATDVAAKFGIPRLIFQGPGFFSLRAAMSVTRYQPHMKVASDSESFVLPNLPHEIKMTRNKLPSFVKQNGETELMKLLRECRETEKRSYGIVINSFYELEPDYADHYRKAFGRKSWHIGPVSLCNKAEKDISARGREGSVDDVHECLQWLNSKKPRSVVYVCFGSLNSFSDCQLLEIALGLEASQQQFIWVVKKENNDEEEWLPEGYEQRMEGRGLIVRGWAPQLLILQHEAVGAFLTHCGWNSILEGVTAGVPMITWPVFADQFYNEKLVTQILGIAVAVGSQKSEDGGVKSEARASVKREAIKMAITEIMEGYEADGMRRKAFALGETARRAVEEGGSSFSDLTSLIEELRSLGS</sequence>
<reference evidence="6 7" key="1">
    <citation type="journal article" date="2018" name="Nat. Genet.">
        <title>The Rosa genome provides new insights in the design of modern roses.</title>
        <authorList>
            <person name="Bendahmane M."/>
        </authorList>
    </citation>
    <scope>NUCLEOTIDE SEQUENCE [LARGE SCALE GENOMIC DNA]</scope>
    <source>
        <strain evidence="7">cv. Old Blush</strain>
    </source>
</reference>
<gene>
    <name evidence="6" type="ORF">RchiOBHm_Chr6g0256331</name>
</gene>
<dbReference type="AlphaFoldDB" id="A0A2P6PM38"/>
<accession>A0A2P6PM38</accession>
<organism evidence="6 7">
    <name type="scientific">Rosa chinensis</name>
    <name type="common">China rose</name>
    <dbReference type="NCBI Taxonomy" id="74649"/>
    <lineage>
        <taxon>Eukaryota</taxon>
        <taxon>Viridiplantae</taxon>
        <taxon>Streptophyta</taxon>
        <taxon>Embryophyta</taxon>
        <taxon>Tracheophyta</taxon>
        <taxon>Spermatophyta</taxon>
        <taxon>Magnoliopsida</taxon>
        <taxon>eudicotyledons</taxon>
        <taxon>Gunneridae</taxon>
        <taxon>Pentapetalae</taxon>
        <taxon>rosids</taxon>
        <taxon>fabids</taxon>
        <taxon>Rosales</taxon>
        <taxon>Rosaceae</taxon>
        <taxon>Rosoideae</taxon>
        <taxon>Rosoideae incertae sedis</taxon>
        <taxon>Rosa</taxon>
    </lineage>
</organism>
<dbReference type="GO" id="GO:0035251">
    <property type="term" value="F:UDP-glucosyltransferase activity"/>
    <property type="evidence" value="ECO:0007669"/>
    <property type="project" value="TreeGrafter"/>
</dbReference>
<dbReference type="OMA" id="LMCELMA"/>
<dbReference type="PANTHER" id="PTHR48047">
    <property type="entry name" value="GLYCOSYLTRANSFERASE"/>
    <property type="match status" value="1"/>
</dbReference>
<evidence type="ECO:0000313" key="6">
    <source>
        <dbReference type="EMBL" id="PRQ22994.1"/>
    </source>
</evidence>
<keyword evidence="3 4" id="KW-0808">Transferase</keyword>
<evidence type="ECO:0000256" key="4">
    <source>
        <dbReference type="RuleBase" id="RU003718"/>
    </source>
</evidence>
<dbReference type="FunFam" id="3.40.50.2000:FF:000047">
    <property type="entry name" value="Glycosyltransferase"/>
    <property type="match status" value="1"/>
</dbReference>
<evidence type="ECO:0000256" key="5">
    <source>
        <dbReference type="RuleBase" id="RU362057"/>
    </source>
</evidence>
<dbReference type="InterPro" id="IPR002213">
    <property type="entry name" value="UDP_glucos_trans"/>
</dbReference>
<keyword evidence="2 4" id="KW-0328">Glycosyltransferase</keyword>
<proteinExistence type="inferred from homology"/>
<dbReference type="Proteomes" id="UP000238479">
    <property type="component" value="Chromosome 6"/>
</dbReference>
<dbReference type="SUPFAM" id="SSF53756">
    <property type="entry name" value="UDP-Glycosyltransferase/glycogen phosphorylase"/>
    <property type="match status" value="1"/>
</dbReference>
<keyword evidence="7" id="KW-1185">Reference proteome</keyword>
<dbReference type="Gramene" id="PRQ22994">
    <property type="protein sequence ID" value="PRQ22994"/>
    <property type="gene ID" value="RchiOBHm_Chr6g0256331"/>
</dbReference>
<name>A0A2P6PM38_ROSCH</name>
<dbReference type="InterPro" id="IPR035595">
    <property type="entry name" value="UDP_glycos_trans_CS"/>
</dbReference>
<dbReference type="Gene3D" id="3.40.50.2000">
    <property type="entry name" value="Glycogen Phosphorylase B"/>
    <property type="match status" value="2"/>
</dbReference>
<comment type="similarity">
    <text evidence="1 4">Belongs to the UDP-glycosyltransferase family.</text>
</comment>